<evidence type="ECO:0000256" key="8">
    <source>
        <dbReference type="ARBA" id="ARBA00022777"/>
    </source>
</evidence>
<dbReference type="Gene3D" id="3.40.50.1260">
    <property type="entry name" value="Phosphoglycerate kinase, N-terminal domain"/>
    <property type="match status" value="1"/>
</dbReference>
<organism evidence="11">
    <name type="scientific">Tanacetum cinerariifolium</name>
    <name type="common">Dalmatian daisy</name>
    <name type="synonym">Chrysanthemum cinerariifolium</name>
    <dbReference type="NCBI Taxonomy" id="118510"/>
    <lineage>
        <taxon>Eukaryota</taxon>
        <taxon>Viridiplantae</taxon>
        <taxon>Streptophyta</taxon>
        <taxon>Embryophyta</taxon>
        <taxon>Tracheophyta</taxon>
        <taxon>Spermatophyta</taxon>
        <taxon>Magnoliopsida</taxon>
        <taxon>eudicotyledons</taxon>
        <taxon>Gunneridae</taxon>
        <taxon>Pentapetalae</taxon>
        <taxon>asterids</taxon>
        <taxon>campanulids</taxon>
        <taxon>Asterales</taxon>
        <taxon>Asteraceae</taxon>
        <taxon>Asteroideae</taxon>
        <taxon>Anthemideae</taxon>
        <taxon>Anthemidinae</taxon>
        <taxon>Tanacetum</taxon>
    </lineage>
</organism>
<dbReference type="PANTHER" id="PTHR11406">
    <property type="entry name" value="PHOSPHOGLYCERATE KINASE"/>
    <property type="match status" value="1"/>
</dbReference>
<comment type="cofactor">
    <cofactor evidence="2">
        <name>Mg(2+)</name>
        <dbReference type="ChEBI" id="CHEBI:18420"/>
    </cofactor>
</comment>
<evidence type="ECO:0000256" key="10">
    <source>
        <dbReference type="ARBA" id="ARBA00022842"/>
    </source>
</evidence>
<sequence>TLLAKAKAKGVSLLLPTDVVIADKFAPDANSKIVPSTAIPDGWMGLDIGPDSV</sequence>
<evidence type="ECO:0000256" key="3">
    <source>
        <dbReference type="ARBA" id="ARBA00005215"/>
    </source>
</evidence>
<dbReference type="InterPro" id="IPR001576">
    <property type="entry name" value="Phosphoglycerate_kinase"/>
</dbReference>
<gene>
    <name evidence="11" type="ORF">Tci_896935</name>
</gene>
<evidence type="ECO:0000256" key="4">
    <source>
        <dbReference type="ARBA" id="ARBA00008982"/>
    </source>
</evidence>
<keyword evidence="10" id="KW-0460">Magnesium</keyword>
<name>A0A699UUE0_TANCI</name>
<comment type="catalytic activity">
    <reaction evidence="1">
        <text>(2R)-3-phosphoglycerate + ATP = (2R)-3-phospho-glyceroyl phosphate + ADP</text>
        <dbReference type="Rhea" id="RHEA:14801"/>
        <dbReference type="ChEBI" id="CHEBI:30616"/>
        <dbReference type="ChEBI" id="CHEBI:57604"/>
        <dbReference type="ChEBI" id="CHEBI:58272"/>
        <dbReference type="ChEBI" id="CHEBI:456216"/>
        <dbReference type="EC" id="2.7.2.3"/>
    </reaction>
</comment>
<comment type="caution">
    <text evidence="11">The sequence shown here is derived from an EMBL/GenBank/DDBJ whole genome shotgun (WGS) entry which is preliminary data.</text>
</comment>
<evidence type="ECO:0000313" key="11">
    <source>
        <dbReference type="EMBL" id="GFD24966.1"/>
    </source>
</evidence>
<comment type="similarity">
    <text evidence="4">Belongs to the phosphoglycerate kinase family.</text>
</comment>
<dbReference type="GO" id="GO:0005829">
    <property type="term" value="C:cytosol"/>
    <property type="evidence" value="ECO:0007669"/>
    <property type="project" value="TreeGrafter"/>
</dbReference>
<dbReference type="GO" id="GO:0006096">
    <property type="term" value="P:glycolytic process"/>
    <property type="evidence" value="ECO:0007669"/>
    <property type="project" value="InterPro"/>
</dbReference>
<evidence type="ECO:0000256" key="7">
    <source>
        <dbReference type="ARBA" id="ARBA00022741"/>
    </source>
</evidence>
<evidence type="ECO:0000256" key="6">
    <source>
        <dbReference type="ARBA" id="ARBA00022679"/>
    </source>
</evidence>
<evidence type="ECO:0000256" key="9">
    <source>
        <dbReference type="ARBA" id="ARBA00022840"/>
    </source>
</evidence>
<dbReference type="EC" id="2.7.2.3" evidence="5"/>
<dbReference type="GO" id="GO:0004618">
    <property type="term" value="F:phosphoglycerate kinase activity"/>
    <property type="evidence" value="ECO:0007669"/>
    <property type="project" value="UniProtKB-EC"/>
</dbReference>
<proteinExistence type="inferred from homology"/>
<dbReference type="InterPro" id="IPR015824">
    <property type="entry name" value="Phosphoglycerate_kinase_N"/>
</dbReference>
<feature type="non-terminal residue" evidence="11">
    <location>
        <position position="1"/>
    </location>
</feature>
<dbReference type="EMBL" id="BKCJ011356828">
    <property type="protein sequence ID" value="GFD24966.1"/>
    <property type="molecule type" value="Genomic_DNA"/>
</dbReference>
<protein>
    <recommendedName>
        <fullName evidence="5">phosphoglycerate kinase</fullName>
        <ecNumber evidence="5">2.7.2.3</ecNumber>
    </recommendedName>
</protein>
<keyword evidence="7" id="KW-0547">Nucleotide-binding</keyword>
<evidence type="ECO:0000256" key="5">
    <source>
        <dbReference type="ARBA" id="ARBA00013061"/>
    </source>
</evidence>
<comment type="pathway">
    <text evidence="3">Carbohydrate biosynthesis; Calvin cycle.</text>
</comment>
<keyword evidence="6" id="KW-0808">Transferase</keyword>
<accession>A0A699UUE0</accession>
<keyword evidence="9" id="KW-0067">ATP-binding</keyword>
<dbReference type="GO" id="GO:0043531">
    <property type="term" value="F:ADP binding"/>
    <property type="evidence" value="ECO:0007669"/>
    <property type="project" value="TreeGrafter"/>
</dbReference>
<dbReference type="GO" id="GO:0006094">
    <property type="term" value="P:gluconeogenesis"/>
    <property type="evidence" value="ECO:0007669"/>
    <property type="project" value="TreeGrafter"/>
</dbReference>
<dbReference type="InterPro" id="IPR036043">
    <property type="entry name" value="Phosphoglycerate_kinase_sf"/>
</dbReference>
<dbReference type="PANTHER" id="PTHR11406:SF23">
    <property type="entry name" value="PHOSPHOGLYCERATE KINASE 1, CHLOROPLASTIC-RELATED"/>
    <property type="match status" value="1"/>
</dbReference>
<dbReference type="GO" id="GO:0005524">
    <property type="term" value="F:ATP binding"/>
    <property type="evidence" value="ECO:0007669"/>
    <property type="project" value="UniProtKB-KW"/>
</dbReference>
<dbReference type="Pfam" id="PF00162">
    <property type="entry name" value="PGK"/>
    <property type="match status" value="1"/>
</dbReference>
<evidence type="ECO:0000256" key="2">
    <source>
        <dbReference type="ARBA" id="ARBA00001946"/>
    </source>
</evidence>
<keyword evidence="8 11" id="KW-0418">Kinase</keyword>
<evidence type="ECO:0000256" key="1">
    <source>
        <dbReference type="ARBA" id="ARBA00000642"/>
    </source>
</evidence>
<reference evidence="11" key="1">
    <citation type="journal article" date="2019" name="Sci. Rep.">
        <title>Draft genome of Tanacetum cinerariifolium, the natural source of mosquito coil.</title>
        <authorList>
            <person name="Yamashiro T."/>
            <person name="Shiraishi A."/>
            <person name="Satake H."/>
            <person name="Nakayama K."/>
        </authorList>
    </citation>
    <scope>NUCLEOTIDE SEQUENCE</scope>
</reference>
<dbReference type="AlphaFoldDB" id="A0A699UUE0"/>
<feature type="non-terminal residue" evidence="11">
    <location>
        <position position="53"/>
    </location>
</feature>
<dbReference type="SUPFAM" id="SSF53748">
    <property type="entry name" value="Phosphoglycerate kinase"/>
    <property type="match status" value="1"/>
</dbReference>